<sequence>MTNFRTKKRLIKDQALKDLELLDGSLVRGGPAAVFSLLNYFMHVSKRGRLQVTETIGIL</sequence>
<proteinExistence type="predicted"/>
<reference evidence="1" key="1">
    <citation type="submission" date="2019-03" db="EMBL/GenBank/DDBJ databases">
        <authorList>
            <person name="Hao L."/>
        </authorList>
    </citation>
    <scope>NUCLEOTIDE SEQUENCE</scope>
</reference>
<gene>
    <name evidence="1" type="ORF">SCFA_120001</name>
</gene>
<name>A0A485LVD6_9ZZZZ</name>
<accession>A0A485LVD6</accession>
<dbReference type="AlphaFoldDB" id="A0A485LVD6"/>
<protein>
    <submittedName>
        <fullName evidence="1">Uncharacterized protein</fullName>
    </submittedName>
</protein>
<evidence type="ECO:0000313" key="1">
    <source>
        <dbReference type="EMBL" id="VFU11468.1"/>
    </source>
</evidence>
<dbReference type="EMBL" id="CAADRN010000024">
    <property type="protein sequence ID" value="VFU11468.1"/>
    <property type="molecule type" value="Genomic_DNA"/>
</dbReference>
<organism evidence="1">
    <name type="scientific">anaerobic digester metagenome</name>
    <dbReference type="NCBI Taxonomy" id="1263854"/>
    <lineage>
        <taxon>unclassified sequences</taxon>
        <taxon>metagenomes</taxon>
        <taxon>ecological metagenomes</taxon>
    </lineage>
</organism>